<evidence type="ECO:0000313" key="1">
    <source>
        <dbReference type="EMBL" id="BCR04372.1"/>
    </source>
</evidence>
<dbReference type="PROSITE" id="PS51257">
    <property type="entry name" value="PROKAR_LIPOPROTEIN"/>
    <property type="match status" value="1"/>
</dbReference>
<name>A0ABM8HUH0_9BACT</name>
<organism evidence="1 2">
    <name type="scientific">Desulfuromonas versatilis</name>
    <dbReference type="NCBI Taxonomy" id="2802975"/>
    <lineage>
        <taxon>Bacteria</taxon>
        <taxon>Pseudomonadati</taxon>
        <taxon>Thermodesulfobacteriota</taxon>
        <taxon>Desulfuromonadia</taxon>
        <taxon>Desulfuromonadales</taxon>
        <taxon>Desulfuromonadaceae</taxon>
        <taxon>Desulfuromonas</taxon>
    </lineage>
</organism>
<dbReference type="Pfam" id="PF13852">
    <property type="entry name" value="DUF4197"/>
    <property type="match status" value="1"/>
</dbReference>
<keyword evidence="2" id="KW-1185">Reference proteome</keyword>
<protein>
    <recommendedName>
        <fullName evidence="3">DUF4197 domain-containing protein</fullName>
    </recommendedName>
</protein>
<reference evidence="1 2" key="2">
    <citation type="journal article" date="2021" name="Int. J. Syst. Evol. Microbiol.">
        <title>Isolation and Polyphasic Characterization of Desulfuromonas versatilis sp. Nov., an Electrogenic Bacteria Capable of Versatile Metabolism Isolated from a Graphene Oxide-Reducing Enrichment Culture.</title>
        <authorList>
            <person name="Xie L."/>
            <person name="Yoshida N."/>
            <person name="Ishii S."/>
            <person name="Meng L."/>
        </authorList>
    </citation>
    <scope>NUCLEOTIDE SEQUENCE [LARGE SCALE GENOMIC DNA]</scope>
    <source>
        <strain evidence="1 2">NIT-T3</strain>
    </source>
</reference>
<dbReference type="EMBL" id="AP024355">
    <property type="protein sequence ID" value="BCR04372.1"/>
    <property type="molecule type" value="Genomic_DNA"/>
</dbReference>
<gene>
    <name evidence="1" type="ORF">DESUT3_14410</name>
</gene>
<evidence type="ECO:0008006" key="3">
    <source>
        <dbReference type="Google" id="ProtNLM"/>
    </source>
</evidence>
<accession>A0ABM8HUH0</accession>
<dbReference type="InterPro" id="IPR025245">
    <property type="entry name" value="DUF4197"/>
</dbReference>
<evidence type="ECO:0000313" key="2">
    <source>
        <dbReference type="Proteomes" id="UP001319827"/>
    </source>
</evidence>
<dbReference type="RefSeq" id="WP_225911648.1">
    <property type="nucleotide sequence ID" value="NZ_AP024355.1"/>
</dbReference>
<proteinExistence type="predicted"/>
<dbReference type="Proteomes" id="UP001319827">
    <property type="component" value="Chromosome"/>
</dbReference>
<sequence length="244" mass="25768">MTGRLLARLVGVLGLCGLIGCAEMSGGPMADQLLASLQGAPGGALDEPTVAAGLKEALRVGSARAVGSTSRLDGFLANELIRIAMPEQLAPMAKTLRTIGLGSQVDQFEVAMNRSAEMAAGEAKAVFWDAIGQMTLADAHGILNGGDTAATEYFRSRTADTLRSRFKPIVAQKMGEVGLYQQYNQLSASYNALPFVTTPAVSIDDYVTGKGLDGLFTVLGQEEQAIRRDPAARTSELLQKVFSR</sequence>
<reference evidence="1 2" key="1">
    <citation type="journal article" date="2016" name="C (Basel)">
        <title>Selective Growth of and Electricity Production by Marine Exoelectrogenic Bacteria in Self-Aggregated Hydrogel of Microbially Reduced Graphene Oxide.</title>
        <authorList>
            <person name="Yoshida N."/>
            <person name="Goto Y."/>
            <person name="Miyata Y."/>
        </authorList>
    </citation>
    <scope>NUCLEOTIDE SEQUENCE [LARGE SCALE GENOMIC DNA]</scope>
    <source>
        <strain evidence="1 2">NIT-T3</strain>
    </source>
</reference>